<dbReference type="InterPro" id="IPR050768">
    <property type="entry name" value="UPF0353/GerABKA_families"/>
</dbReference>
<dbReference type="PIRSF" id="PIRSF005690">
    <property type="entry name" value="GerBA"/>
    <property type="match status" value="1"/>
</dbReference>
<evidence type="ECO:0000313" key="5">
    <source>
        <dbReference type="Proteomes" id="UP000824175"/>
    </source>
</evidence>
<dbReference type="Proteomes" id="UP000824175">
    <property type="component" value="Unassembled WGS sequence"/>
</dbReference>
<feature type="transmembrane region" description="Helical" evidence="3">
    <location>
        <begin position="374"/>
        <end position="398"/>
    </location>
</feature>
<feature type="transmembrane region" description="Helical" evidence="3">
    <location>
        <begin position="256"/>
        <end position="275"/>
    </location>
</feature>
<comment type="caution">
    <text evidence="4">The sequence shown here is derived from an EMBL/GenBank/DDBJ whole genome shotgun (WGS) entry which is preliminary data.</text>
</comment>
<dbReference type="Pfam" id="PF03323">
    <property type="entry name" value="GerA"/>
    <property type="match status" value="1"/>
</dbReference>
<evidence type="ECO:0000256" key="1">
    <source>
        <dbReference type="ARBA" id="ARBA00005278"/>
    </source>
</evidence>
<dbReference type="GO" id="GO:0009847">
    <property type="term" value="P:spore germination"/>
    <property type="evidence" value="ECO:0007669"/>
    <property type="project" value="InterPro"/>
</dbReference>
<dbReference type="PANTHER" id="PTHR22550">
    <property type="entry name" value="SPORE GERMINATION PROTEIN"/>
    <property type="match status" value="1"/>
</dbReference>
<dbReference type="PANTHER" id="PTHR22550:SF9">
    <property type="entry name" value="STAGE V SPORULATION PROTEIN AF"/>
    <property type="match status" value="1"/>
</dbReference>
<gene>
    <name evidence="4" type="ORF">IAD15_05920</name>
</gene>
<evidence type="ECO:0000256" key="2">
    <source>
        <dbReference type="ARBA" id="ARBA00023136"/>
    </source>
</evidence>
<feature type="transmembrane region" description="Helical" evidence="3">
    <location>
        <begin position="326"/>
        <end position="354"/>
    </location>
</feature>
<name>A0A9D1HN43_9FIRM</name>
<organism evidence="4 5">
    <name type="scientific">Candidatus Fimiplasma intestinipullorum</name>
    <dbReference type="NCBI Taxonomy" id="2840825"/>
    <lineage>
        <taxon>Bacteria</taxon>
        <taxon>Bacillati</taxon>
        <taxon>Bacillota</taxon>
        <taxon>Clostridia</taxon>
        <taxon>Eubacteriales</taxon>
        <taxon>Candidatus Fimiplasma</taxon>
    </lineage>
</organism>
<evidence type="ECO:0000313" key="4">
    <source>
        <dbReference type="EMBL" id="HIU13590.1"/>
    </source>
</evidence>
<sequence>MTLSFDHASRQWQIAGEPIQLDYLTSLADGQAINTLVAGLFLLEDAKQIERQLITGSLLVTTDQNVAKKLFFSGCAVLTYQERYYVVETRSYPGRSIGQPDTEKTIRGAKDGFNENLIMNVGLIRRRIRHEALVMQIMSIGRVSQMDVCLCYMEDRVNAKLLDTIRSRLVNLQVEEVTMSDRAIEELLVDQGFHPFPLVRYCERPDIVAAEVIKGHIALVVDTTSSVILLPIHLCDLLEHVQEHRETPLIGTMIRLIRMMAILLSIYLVPLWLSVIQNPQLSRMFFLRPPEGEVLSLGLQVFIAEGAIELLRLATIYTPSELSSAMGLVAALLLGQMAIDLGVFLPEVLLYIAISNVAGFATPSYELSLANKLVKWGMILATLVAGKYGLATFHFLFLSYLMHLDRFHSFYAYPLVPFDGRALMHFIFRLPKKSPS</sequence>
<accession>A0A9D1HN43</accession>
<protein>
    <submittedName>
        <fullName evidence="4">Spore germination protein</fullName>
    </submittedName>
</protein>
<keyword evidence="3" id="KW-1133">Transmembrane helix</keyword>
<comment type="similarity">
    <text evidence="1">Belongs to the GerABKA family.</text>
</comment>
<proteinExistence type="inferred from homology"/>
<keyword evidence="3" id="KW-0812">Transmembrane</keyword>
<reference evidence="4" key="1">
    <citation type="submission" date="2020-10" db="EMBL/GenBank/DDBJ databases">
        <authorList>
            <person name="Gilroy R."/>
        </authorList>
    </citation>
    <scope>NUCLEOTIDE SEQUENCE</scope>
    <source>
        <strain evidence="4">CHK195-11698</strain>
    </source>
</reference>
<reference evidence="4" key="2">
    <citation type="journal article" date="2021" name="PeerJ">
        <title>Extensive microbial diversity within the chicken gut microbiome revealed by metagenomics and culture.</title>
        <authorList>
            <person name="Gilroy R."/>
            <person name="Ravi A."/>
            <person name="Getino M."/>
            <person name="Pursley I."/>
            <person name="Horton D.L."/>
            <person name="Alikhan N.F."/>
            <person name="Baker D."/>
            <person name="Gharbi K."/>
            <person name="Hall N."/>
            <person name="Watson M."/>
            <person name="Adriaenssens E.M."/>
            <person name="Foster-Nyarko E."/>
            <person name="Jarju S."/>
            <person name="Secka A."/>
            <person name="Antonio M."/>
            <person name="Oren A."/>
            <person name="Chaudhuri R.R."/>
            <person name="La Ragione R."/>
            <person name="Hildebrand F."/>
            <person name="Pallen M.J."/>
        </authorList>
    </citation>
    <scope>NUCLEOTIDE SEQUENCE</scope>
    <source>
        <strain evidence="4">CHK195-11698</strain>
    </source>
</reference>
<dbReference type="GO" id="GO:0016020">
    <property type="term" value="C:membrane"/>
    <property type="evidence" value="ECO:0007669"/>
    <property type="project" value="InterPro"/>
</dbReference>
<dbReference type="EMBL" id="DVMJ01000051">
    <property type="protein sequence ID" value="HIU13590.1"/>
    <property type="molecule type" value="Genomic_DNA"/>
</dbReference>
<evidence type="ECO:0000256" key="3">
    <source>
        <dbReference type="SAM" id="Phobius"/>
    </source>
</evidence>
<dbReference type="AlphaFoldDB" id="A0A9D1HN43"/>
<dbReference type="InterPro" id="IPR004995">
    <property type="entry name" value="Spore_Ger"/>
</dbReference>
<keyword evidence="2 3" id="KW-0472">Membrane</keyword>